<reference evidence="1 2" key="1">
    <citation type="submission" date="2021-03" db="EMBL/GenBank/DDBJ databases">
        <title>Complete genome of Polaribacter_sp.SM13.</title>
        <authorList>
            <person name="Jeong S.W."/>
            <person name="Bae J.W."/>
        </authorList>
    </citation>
    <scope>NUCLEOTIDE SEQUENCE [LARGE SCALE GENOMIC DNA]</scope>
    <source>
        <strain evidence="1 2">SM13</strain>
    </source>
</reference>
<dbReference type="KEGG" id="pcea:J3359_17520"/>
<gene>
    <name evidence="1" type="ORF">J3359_17520</name>
</gene>
<dbReference type="Pfam" id="PF15890">
    <property type="entry name" value="Peptidase_Mx1"/>
    <property type="match status" value="2"/>
</dbReference>
<evidence type="ECO:0000313" key="2">
    <source>
        <dbReference type="Proteomes" id="UP000663920"/>
    </source>
</evidence>
<dbReference type="RefSeq" id="WP_208078427.1">
    <property type="nucleotide sequence ID" value="NZ_CP071869.1"/>
</dbReference>
<keyword evidence="2" id="KW-1185">Reference proteome</keyword>
<proteinExistence type="predicted"/>
<accession>A0A975CPN7</accession>
<dbReference type="InterPro" id="IPR030890">
    <property type="entry name" value="LP_HExxH_w_TonB"/>
</dbReference>
<evidence type="ECO:0000313" key="1">
    <source>
        <dbReference type="EMBL" id="QTE22569.1"/>
    </source>
</evidence>
<dbReference type="EMBL" id="CP071869">
    <property type="protein sequence ID" value="QTE22569.1"/>
    <property type="molecule type" value="Genomic_DNA"/>
</dbReference>
<dbReference type="Proteomes" id="UP000663920">
    <property type="component" value="Chromosome"/>
</dbReference>
<sequence>MRKKIIFTAVMLLIAVFFIKCKESNTLDVPEQKQEITFDDTPLGKKLKYMYEKYDAIISYKWDRNVFAQNALADPAAEEDVLPYVEMMEEVFFKAIEKVQTKKTDFANKETPLNFYLIGSGINYGEGGNFGEGTVGQAGNIQPNRLTLGGLTEYGNLIRNGSEDKFIEASIDRSAFGFPAEGGLAGFLYHEFTHYIDAKHDIPKGFEKPAFDNYLRGTSAYTRVKYNDARKKGFMLPYGMQNEHEDFATYVQVLVWKDRKTIEDNYVLSNATKEKLKLVYDYYLEKGLDLYKLRDYLHSDELREKLLKIKEKYK</sequence>
<dbReference type="AlphaFoldDB" id="A0A975CPN7"/>
<name>A0A975CPN7_9FLAO</name>
<evidence type="ECO:0008006" key="3">
    <source>
        <dbReference type="Google" id="ProtNLM"/>
    </source>
</evidence>
<organism evidence="1 2">
    <name type="scientific">Polaribacter cellanae</name>
    <dbReference type="NCBI Taxonomy" id="2818493"/>
    <lineage>
        <taxon>Bacteria</taxon>
        <taxon>Pseudomonadati</taxon>
        <taxon>Bacteroidota</taxon>
        <taxon>Flavobacteriia</taxon>
        <taxon>Flavobacteriales</taxon>
        <taxon>Flavobacteriaceae</taxon>
    </lineage>
</organism>
<dbReference type="Gene3D" id="3.40.390.70">
    <property type="match status" value="1"/>
</dbReference>
<protein>
    <recommendedName>
        <fullName evidence="3">Substrate import-associated zinc metallohydrolase lipoprotein</fullName>
    </recommendedName>
</protein>